<protein>
    <submittedName>
        <fullName evidence="1">Uncharacterized protein</fullName>
    </submittedName>
</protein>
<reference evidence="1" key="1">
    <citation type="submission" date="2024-04" db="EMBL/GenBank/DDBJ databases">
        <authorList>
            <consortium name="Molecular Ecology Group"/>
        </authorList>
    </citation>
    <scope>NUCLEOTIDE SEQUENCE</scope>
</reference>
<accession>A0AAV2NI09</accession>
<name>A0AAV2NI09_9HYME</name>
<organism evidence="1 2">
    <name type="scientific">Lasius platythorax</name>
    <dbReference type="NCBI Taxonomy" id="488582"/>
    <lineage>
        <taxon>Eukaryota</taxon>
        <taxon>Metazoa</taxon>
        <taxon>Ecdysozoa</taxon>
        <taxon>Arthropoda</taxon>
        <taxon>Hexapoda</taxon>
        <taxon>Insecta</taxon>
        <taxon>Pterygota</taxon>
        <taxon>Neoptera</taxon>
        <taxon>Endopterygota</taxon>
        <taxon>Hymenoptera</taxon>
        <taxon>Apocrita</taxon>
        <taxon>Aculeata</taxon>
        <taxon>Formicoidea</taxon>
        <taxon>Formicidae</taxon>
        <taxon>Formicinae</taxon>
        <taxon>Lasius</taxon>
        <taxon>Lasius</taxon>
    </lineage>
</organism>
<dbReference type="Proteomes" id="UP001497644">
    <property type="component" value="Chromosome 2"/>
</dbReference>
<evidence type="ECO:0000313" key="2">
    <source>
        <dbReference type="Proteomes" id="UP001497644"/>
    </source>
</evidence>
<dbReference type="EMBL" id="OZ034825">
    <property type="protein sequence ID" value="CAL1679798.1"/>
    <property type="molecule type" value="Genomic_DNA"/>
</dbReference>
<evidence type="ECO:0000313" key="1">
    <source>
        <dbReference type="EMBL" id="CAL1679798.1"/>
    </source>
</evidence>
<gene>
    <name evidence="1" type="ORF">LPLAT_LOCUS5922</name>
</gene>
<keyword evidence="2" id="KW-1185">Reference proteome</keyword>
<dbReference type="AlphaFoldDB" id="A0AAV2NI09"/>
<sequence length="131" mass="14487">MLAYVPRARTRGHLFPRNPLHPTTIARGERGESFLCLTLQELSPLLISSASCSTALVPAKDPTLQYVFIQGIRRQKRTSGIGREHRAGVSSECGVYEREYTRKDLHLQKEKGGVHGTRSVIFAEVATPASV</sequence>
<proteinExistence type="predicted"/>